<evidence type="ECO:0000256" key="3">
    <source>
        <dbReference type="ARBA" id="ARBA00022729"/>
    </source>
</evidence>
<feature type="compositionally biased region" description="Low complexity" evidence="7">
    <location>
        <begin position="712"/>
        <end position="732"/>
    </location>
</feature>
<dbReference type="Proteomes" id="UP000015101">
    <property type="component" value="Unassembled WGS sequence"/>
</dbReference>
<dbReference type="PANTHER" id="PTHR24269:SF16">
    <property type="entry name" value="PROTEIN SLG1"/>
    <property type="match status" value="1"/>
</dbReference>
<feature type="domain" description="WSC" evidence="10">
    <location>
        <begin position="458"/>
        <end position="548"/>
    </location>
</feature>
<proteinExistence type="predicted"/>
<evidence type="ECO:0000256" key="1">
    <source>
        <dbReference type="ARBA" id="ARBA00004167"/>
    </source>
</evidence>
<evidence type="ECO:0000256" key="5">
    <source>
        <dbReference type="ARBA" id="ARBA00023136"/>
    </source>
</evidence>
<name>T1FDX8_HELRO</name>
<comment type="subcellular location">
    <subcellularLocation>
        <location evidence="1">Membrane</location>
        <topology evidence="1">Single-pass membrane protein</topology>
    </subcellularLocation>
</comment>
<organism evidence="12 13">
    <name type="scientific">Helobdella robusta</name>
    <name type="common">Californian leech</name>
    <dbReference type="NCBI Taxonomy" id="6412"/>
    <lineage>
        <taxon>Eukaryota</taxon>
        <taxon>Metazoa</taxon>
        <taxon>Spiralia</taxon>
        <taxon>Lophotrochozoa</taxon>
        <taxon>Annelida</taxon>
        <taxon>Clitellata</taxon>
        <taxon>Hirudinea</taxon>
        <taxon>Rhynchobdellida</taxon>
        <taxon>Glossiphoniidae</taxon>
        <taxon>Helobdella</taxon>
    </lineage>
</organism>
<gene>
    <name evidence="12" type="primary">20207027</name>
    <name evidence="11" type="ORF">HELRODRAFT_178944</name>
</gene>
<reference evidence="11 13" key="2">
    <citation type="journal article" date="2013" name="Nature">
        <title>Insights into bilaterian evolution from three spiralian genomes.</title>
        <authorList>
            <person name="Simakov O."/>
            <person name="Marletaz F."/>
            <person name="Cho S.J."/>
            <person name="Edsinger-Gonzales E."/>
            <person name="Havlak P."/>
            <person name="Hellsten U."/>
            <person name="Kuo D.H."/>
            <person name="Larsson T."/>
            <person name="Lv J."/>
            <person name="Arendt D."/>
            <person name="Savage R."/>
            <person name="Osoegawa K."/>
            <person name="de Jong P."/>
            <person name="Grimwood J."/>
            <person name="Chapman J.A."/>
            <person name="Shapiro H."/>
            <person name="Aerts A."/>
            <person name="Otillar R.P."/>
            <person name="Terry A.Y."/>
            <person name="Boore J.L."/>
            <person name="Grigoriev I.V."/>
            <person name="Lindberg D.R."/>
            <person name="Seaver E.C."/>
            <person name="Weisblat D.A."/>
            <person name="Putnam N.H."/>
            <person name="Rokhsar D.S."/>
        </authorList>
    </citation>
    <scope>NUCLEOTIDE SEQUENCE</scope>
</reference>
<protein>
    <recommendedName>
        <fullName evidence="10">WSC domain-containing protein</fullName>
    </recommendedName>
</protein>
<evidence type="ECO:0000256" key="7">
    <source>
        <dbReference type="SAM" id="MobiDB-lite"/>
    </source>
</evidence>
<dbReference type="HOGENOM" id="CLU_438948_0_0_1"/>
<dbReference type="InterPro" id="IPR051836">
    <property type="entry name" value="Kremen_rcpt"/>
</dbReference>
<dbReference type="PANTHER" id="PTHR24269">
    <property type="entry name" value="KREMEN PROTEIN"/>
    <property type="match status" value="1"/>
</dbReference>
<dbReference type="EMBL" id="AMQM01006656">
    <property type="status" value="NOT_ANNOTATED_CDS"/>
    <property type="molecule type" value="Genomic_DNA"/>
</dbReference>
<evidence type="ECO:0000313" key="12">
    <source>
        <dbReference type="EnsemblMetazoa" id="HelroP178944"/>
    </source>
</evidence>
<accession>T1FDX8</accession>
<evidence type="ECO:0000313" key="13">
    <source>
        <dbReference type="Proteomes" id="UP000015101"/>
    </source>
</evidence>
<dbReference type="RefSeq" id="XP_009026065.1">
    <property type="nucleotide sequence ID" value="XM_009027817.1"/>
</dbReference>
<keyword evidence="2 8" id="KW-0812">Transmembrane</keyword>
<evidence type="ECO:0000256" key="9">
    <source>
        <dbReference type="SAM" id="SignalP"/>
    </source>
</evidence>
<keyword evidence="5 8" id="KW-0472">Membrane</keyword>
<feature type="compositionally biased region" description="Basic and acidic residues" evidence="7">
    <location>
        <begin position="701"/>
        <end position="711"/>
    </location>
</feature>
<dbReference type="CTD" id="20207027"/>
<dbReference type="InterPro" id="IPR002889">
    <property type="entry name" value="WSC_carb-bd"/>
</dbReference>
<dbReference type="GO" id="GO:0005886">
    <property type="term" value="C:plasma membrane"/>
    <property type="evidence" value="ECO:0000318"/>
    <property type="project" value="GO_Central"/>
</dbReference>
<keyword evidence="13" id="KW-1185">Reference proteome</keyword>
<keyword evidence="6" id="KW-0325">Glycoprotein</keyword>
<dbReference type="EMBL" id="KB097502">
    <property type="protein sequence ID" value="ESN95763.1"/>
    <property type="molecule type" value="Genomic_DNA"/>
</dbReference>
<dbReference type="PROSITE" id="PS51212">
    <property type="entry name" value="WSC"/>
    <property type="match status" value="1"/>
</dbReference>
<evidence type="ECO:0000256" key="2">
    <source>
        <dbReference type="ARBA" id="ARBA00022692"/>
    </source>
</evidence>
<evidence type="ECO:0000259" key="10">
    <source>
        <dbReference type="PROSITE" id="PS51212"/>
    </source>
</evidence>
<feature type="chain" id="PRO_5010980551" description="WSC domain-containing protein" evidence="9">
    <location>
        <begin position="19"/>
        <end position="732"/>
    </location>
</feature>
<dbReference type="KEGG" id="hro:HELRODRAFT_178944"/>
<evidence type="ECO:0000256" key="4">
    <source>
        <dbReference type="ARBA" id="ARBA00022989"/>
    </source>
</evidence>
<feature type="region of interest" description="Disordered" evidence="7">
    <location>
        <begin position="685"/>
        <end position="732"/>
    </location>
</feature>
<feature type="signal peptide" evidence="9">
    <location>
        <begin position="1"/>
        <end position="18"/>
    </location>
</feature>
<dbReference type="OrthoDB" id="4781at2759"/>
<dbReference type="InParanoid" id="T1FDX8"/>
<evidence type="ECO:0000256" key="8">
    <source>
        <dbReference type="SAM" id="Phobius"/>
    </source>
</evidence>
<keyword evidence="4 8" id="KW-1133">Transmembrane helix</keyword>
<reference evidence="13" key="1">
    <citation type="submission" date="2012-12" db="EMBL/GenBank/DDBJ databases">
        <authorList>
            <person name="Hellsten U."/>
            <person name="Grimwood J."/>
            <person name="Chapman J.A."/>
            <person name="Shapiro H."/>
            <person name="Aerts A."/>
            <person name="Otillar R.P."/>
            <person name="Terry A.Y."/>
            <person name="Boore J.L."/>
            <person name="Simakov O."/>
            <person name="Marletaz F."/>
            <person name="Cho S.-J."/>
            <person name="Edsinger-Gonzales E."/>
            <person name="Havlak P."/>
            <person name="Kuo D.-H."/>
            <person name="Larsson T."/>
            <person name="Lv J."/>
            <person name="Arendt D."/>
            <person name="Savage R."/>
            <person name="Osoegawa K."/>
            <person name="de Jong P."/>
            <person name="Lindberg D.R."/>
            <person name="Seaver E.C."/>
            <person name="Weisblat D.A."/>
            <person name="Putnam N.H."/>
            <person name="Grigoriev I.V."/>
            <person name="Rokhsar D.S."/>
        </authorList>
    </citation>
    <scope>NUCLEOTIDE SEQUENCE</scope>
</reference>
<dbReference type="EnsemblMetazoa" id="HelroT178944">
    <property type="protein sequence ID" value="HelroP178944"/>
    <property type="gene ID" value="HelroG178944"/>
</dbReference>
<evidence type="ECO:0000313" key="11">
    <source>
        <dbReference type="EMBL" id="ESN95763.1"/>
    </source>
</evidence>
<feature type="transmembrane region" description="Helical" evidence="8">
    <location>
        <begin position="638"/>
        <end position="663"/>
    </location>
</feature>
<dbReference type="GO" id="GO:0007165">
    <property type="term" value="P:signal transduction"/>
    <property type="evidence" value="ECO:0000318"/>
    <property type="project" value="GO_Central"/>
</dbReference>
<reference evidence="12" key="3">
    <citation type="submission" date="2015-06" db="UniProtKB">
        <authorList>
            <consortium name="EnsemblMetazoa"/>
        </authorList>
    </citation>
    <scope>IDENTIFICATION</scope>
</reference>
<sequence length="732" mass="81639">MAARFLGGFLIWVDSCFLLLNKLYSRKAPWFDYACVVAKKSLRRLEKAYSDNSNLTLLLALDFSSAFDTVDHTILLRLLHLSFNITDSCLSWFSSYLCNRFSSVVLNNSTSNSSTLTFGGTEECRCSSRNKETCGDPKNYESNCLTVCPGNKDQKCAGTNCAAKFSVGTYLEAPAGQSVYTHCGNKVDELKDLSSCDAACKAGWTGDFCDRRHCEDEEGCGDDMICNKLEVKEETFGECVCPAGKYKTAQWTCEDLPSKNVAFRKRVETVPQPETYQPEYLVDGHIIRNPSELVLRSPNEISITVHLDTLYKVQYVVVYHRPNFIDIGNGKDNLTYVVELDDILQAGSLGIPCNTYEVNMKVCTEPPKFVTCKYPDFKSMFVFLFPEIKQEVNYMAIDEIEVYAENLPVYYYVGCFGSFHTVHTMQSKNLTFDECKKFCKVLQNPMLIVGLKATEMPKPSYVGCYSEALKQENKVIGVTQGEAFTSCSVHCRMQNSIEFAIMNSIKCICGSLMNASFQVATSKCNQKCQDYVTLSCGGDGMFSLYKTFLRYEASIERHFCIDTSARSPDCKPGRCDPGWTGPLCNKRDCSLNNGACPKDLICSKVFIGSEITSECYNAANFNRFKNTTPMTSVEMGTLMNALLILGSMLLLLIISVFCAIFYVKKKHPLIYEEKLQAVKDFKAKVGDKMKQPKIRSGAKANKAESTKDTKKAAPAKAKAAPSKVSTATDSTY</sequence>
<keyword evidence="3 9" id="KW-0732">Signal</keyword>
<dbReference type="EMBL" id="AMQM01006655">
    <property type="status" value="NOT_ANNOTATED_CDS"/>
    <property type="molecule type" value="Genomic_DNA"/>
</dbReference>
<dbReference type="AlphaFoldDB" id="T1FDX8"/>
<dbReference type="GeneID" id="20207027"/>
<dbReference type="GO" id="GO:0004888">
    <property type="term" value="F:transmembrane signaling receptor activity"/>
    <property type="evidence" value="ECO:0000318"/>
    <property type="project" value="GO_Central"/>
</dbReference>
<evidence type="ECO:0000256" key="6">
    <source>
        <dbReference type="ARBA" id="ARBA00023180"/>
    </source>
</evidence>